<dbReference type="EMBL" id="AP018712">
    <property type="protein sequence ID" value="BBE31363.1"/>
    <property type="molecule type" value="Genomic_DNA"/>
</dbReference>
<reference evidence="2 3" key="1">
    <citation type="submission" date="2018-06" db="EMBL/GenBank/DDBJ databases">
        <title>Genome sequencing of Oceanotoga sp. sy52.</title>
        <authorList>
            <person name="Mori K."/>
        </authorList>
    </citation>
    <scope>NUCLEOTIDE SEQUENCE [LARGE SCALE GENOMIC DNA]</scope>
    <source>
        <strain evidence="3">sy52</strain>
    </source>
</reference>
<keyword evidence="3" id="KW-1185">Reference proteome</keyword>
<protein>
    <recommendedName>
        <fullName evidence="1">DUF2007 domain-containing protein</fullName>
    </recommendedName>
</protein>
<name>A0A7G1G8W4_9BACT</name>
<dbReference type="Pfam" id="PF09413">
    <property type="entry name" value="DUF2007"/>
    <property type="match status" value="1"/>
</dbReference>
<sequence length="76" mass="8932">MKKLIENVEFFKAEMIKQILENEGINPIIKSTSMIGSEYMGYGIRKDLYINEKFFEQAKKILNDLEISNKKEDQNV</sequence>
<dbReference type="InParanoid" id="A0A7G1G8W4"/>
<feature type="domain" description="DUF2007" evidence="1">
    <location>
        <begin position="1"/>
        <end position="65"/>
    </location>
</feature>
<dbReference type="KEGG" id="ocy:OSSY52_15040"/>
<evidence type="ECO:0000313" key="2">
    <source>
        <dbReference type="EMBL" id="BBE31363.1"/>
    </source>
</evidence>
<dbReference type="SUPFAM" id="SSF54913">
    <property type="entry name" value="GlnB-like"/>
    <property type="match status" value="1"/>
</dbReference>
<evidence type="ECO:0000313" key="3">
    <source>
        <dbReference type="Proteomes" id="UP000516361"/>
    </source>
</evidence>
<dbReference type="AlphaFoldDB" id="A0A7G1G8W4"/>
<dbReference type="InterPro" id="IPR011322">
    <property type="entry name" value="N-reg_PII-like_a/b"/>
</dbReference>
<proteinExistence type="predicted"/>
<accession>A0A7G1G8W4</accession>
<organism evidence="2 3">
    <name type="scientific">Tepiditoga spiralis</name>
    <dbReference type="NCBI Taxonomy" id="2108365"/>
    <lineage>
        <taxon>Bacteria</taxon>
        <taxon>Thermotogati</taxon>
        <taxon>Thermotogota</taxon>
        <taxon>Thermotogae</taxon>
        <taxon>Petrotogales</taxon>
        <taxon>Petrotogaceae</taxon>
        <taxon>Tepiditoga</taxon>
    </lineage>
</organism>
<dbReference type="InterPro" id="IPR018551">
    <property type="entry name" value="DUF2007"/>
</dbReference>
<gene>
    <name evidence="2" type="ORF">OSSY52_15040</name>
</gene>
<evidence type="ECO:0000259" key="1">
    <source>
        <dbReference type="Pfam" id="PF09413"/>
    </source>
</evidence>
<dbReference type="RefSeq" id="WP_190613853.1">
    <property type="nucleotide sequence ID" value="NZ_AP018712.1"/>
</dbReference>
<dbReference type="Proteomes" id="UP000516361">
    <property type="component" value="Chromosome"/>
</dbReference>